<dbReference type="PROSITE" id="PS50088">
    <property type="entry name" value="ANK_REPEAT"/>
    <property type="match status" value="2"/>
</dbReference>
<evidence type="ECO:0000313" key="4">
    <source>
        <dbReference type="EMBL" id="ORE09687.1"/>
    </source>
</evidence>
<sequence length="132" mass="14569">MSMKKPNDLPLRRVTRSMVNKNVTKQKSNLKDLLKLTKAQESLMSACSENDVSTDPDRIRDSKLRTPLLIASAKGNTEIVRVLIQWGADVNNPMGDIVGNRPLHLAVASNNVDTVLALLEAGKVKHCKIHDC</sequence>
<accession>A0A1X0RCD5</accession>
<proteinExistence type="predicted"/>
<dbReference type="PANTHER" id="PTHR24198">
    <property type="entry name" value="ANKYRIN REPEAT AND PROTEIN KINASE DOMAIN-CONTAINING PROTEIN"/>
    <property type="match status" value="1"/>
</dbReference>
<dbReference type="OrthoDB" id="341259at2759"/>
<dbReference type="PANTHER" id="PTHR24198:SF165">
    <property type="entry name" value="ANKYRIN REPEAT-CONTAINING PROTEIN-RELATED"/>
    <property type="match status" value="1"/>
</dbReference>
<dbReference type="SUPFAM" id="SSF48403">
    <property type="entry name" value="Ankyrin repeat"/>
    <property type="match status" value="1"/>
</dbReference>
<dbReference type="AlphaFoldDB" id="A0A1X0RCD5"/>
<gene>
    <name evidence="4" type="ORF">BCV72DRAFT_201163</name>
</gene>
<reference evidence="4" key="1">
    <citation type="journal article" date="2016" name="Proc. Natl. Acad. Sci. U.S.A.">
        <title>Lipid metabolic changes in an early divergent fungus govern the establishment of a mutualistic symbiosis with endobacteria.</title>
        <authorList>
            <person name="Lastovetsky O.A."/>
            <person name="Gaspar M.L."/>
            <person name="Mondo S.J."/>
            <person name="LaButti K.M."/>
            <person name="Sandor L."/>
            <person name="Grigoriev I.V."/>
            <person name="Henry S.A."/>
            <person name="Pawlowska T.E."/>
        </authorList>
    </citation>
    <scope>NUCLEOTIDE SEQUENCE [LARGE SCALE GENOMIC DNA]</scope>
    <source>
        <strain evidence="4">ATCC 52814</strain>
    </source>
</reference>
<dbReference type="SMART" id="SM00248">
    <property type="entry name" value="ANK"/>
    <property type="match status" value="2"/>
</dbReference>
<dbReference type="Proteomes" id="UP000242414">
    <property type="component" value="Unassembled WGS sequence"/>
</dbReference>
<feature type="repeat" description="ANK" evidence="3">
    <location>
        <begin position="63"/>
        <end position="91"/>
    </location>
</feature>
<evidence type="ECO:0000256" key="1">
    <source>
        <dbReference type="ARBA" id="ARBA00022737"/>
    </source>
</evidence>
<protein>
    <submittedName>
        <fullName evidence="4">Uncharacterized protein</fullName>
    </submittedName>
</protein>
<dbReference type="InterPro" id="IPR036770">
    <property type="entry name" value="Ankyrin_rpt-contain_sf"/>
</dbReference>
<feature type="repeat" description="ANK" evidence="3">
    <location>
        <begin position="98"/>
        <end position="122"/>
    </location>
</feature>
<evidence type="ECO:0000256" key="3">
    <source>
        <dbReference type="PROSITE-ProRule" id="PRU00023"/>
    </source>
</evidence>
<evidence type="ECO:0000256" key="2">
    <source>
        <dbReference type="ARBA" id="ARBA00023043"/>
    </source>
</evidence>
<name>A0A1X0RCD5_RHIZD</name>
<dbReference type="EMBL" id="KV921873">
    <property type="protein sequence ID" value="ORE09687.1"/>
    <property type="molecule type" value="Genomic_DNA"/>
</dbReference>
<dbReference type="PROSITE" id="PS50297">
    <property type="entry name" value="ANK_REP_REGION"/>
    <property type="match status" value="2"/>
</dbReference>
<dbReference type="VEuPathDB" id="FungiDB:BCV72DRAFT_201163"/>
<dbReference type="Pfam" id="PF12796">
    <property type="entry name" value="Ank_2"/>
    <property type="match status" value="1"/>
</dbReference>
<organism evidence="4">
    <name type="scientific">Rhizopus microsporus var. microsporus</name>
    <dbReference type="NCBI Taxonomy" id="86635"/>
    <lineage>
        <taxon>Eukaryota</taxon>
        <taxon>Fungi</taxon>
        <taxon>Fungi incertae sedis</taxon>
        <taxon>Mucoromycota</taxon>
        <taxon>Mucoromycotina</taxon>
        <taxon>Mucoromycetes</taxon>
        <taxon>Mucorales</taxon>
        <taxon>Mucorineae</taxon>
        <taxon>Rhizopodaceae</taxon>
        <taxon>Rhizopus</taxon>
    </lineage>
</organism>
<dbReference type="Gene3D" id="1.25.40.20">
    <property type="entry name" value="Ankyrin repeat-containing domain"/>
    <property type="match status" value="1"/>
</dbReference>
<keyword evidence="1" id="KW-0677">Repeat</keyword>
<dbReference type="InterPro" id="IPR002110">
    <property type="entry name" value="Ankyrin_rpt"/>
</dbReference>
<keyword evidence="2 3" id="KW-0040">ANK repeat</keyword>